<dbReference type="SMART" id="SM00579">
    <property type="entry name" value="FBD"/>
    <property type="match status" value="1"/>
</dbReference>
<dbReference type="Pfam" id="PF08387">
    <property type="entry name" value="FBD"/>
    <property type="match status" value="1"/>
</dbReference>
<dbReference type="InterPro" id="IPR032675">
    <property type="entry name" value="LRR_dom_sf"/>
</dbReference>
<dbReference type="Pfam" id="PF24758">
    <property type="entry name" value="LRR_At5g56370"/>
    <property type="match status" value="1"/>
</dbReference>
<dbReference type="RefSeq" id="XP_010424171.1">
    <property type="nucleotide sequence ID" value="XM_010425869.1"/>
</dbReference>
<protein>
    <submittedName>
        <fullName evidence="3">F-box/FBD/LRR-repeat protein At5g18770-like</fullName>
    </submittedName>
</protein>
<dbReference type="InterPro" id="IPR001810">
    <property type="entry name" value="F-box_dom"/>
</dbReference>
<dbReference type="PANTHER" id="PTHR31900">
    <property type="entry name" value="F-BOX/RNI SUPERFAMILY PROTEIN-RELATED"/>
    <property type="match status" value="1"/>
</dbReference>
<dbReference type="SUPFAM" id="SSF52047">
    <property type="entry name" value="RNI-like"/>
    <property type="match status" value="1"/>
</dbReference>
<dbReference type="PROSITE" id="PS50181">
    <property type="entry name" value="FBOX"/>
    <property type="match status" value="1"/>
</dbReference>
<gene>
    <name evidence="3" type="primary">LOC104709220</name>
</gene>
<accession>A0ABM0TCG4</accession>
<dbReference type="InterPro" id="IPR036047">
    <property type="entry name" value="F-box-like_dom_sf"/>
</dbReference>
<evidence type="ECO:0000313" key="2">
    <source>
        <dbReference type="Proteomes" id="UP000694864"/>
    </source>
</evidence>
<evidence type="ECO:0000313" key="3">
    <source>
        <dbReference type="RefSeq" id="XP_010424171.1"/>
    </source>
</evidence>
<keyword evidence="2" id="KW-1185">Reference proteome</keyword>
<dbReference type="InterPro" id="IPR006566">
    <property type="entry name" value="FBD"/>
</dbReference>
<name>A0ABM0TCG4_CAMSA</name>
<dbReference type="Pfam" id="PF00646">
    <property type="entry name" value="F-box"/>
    <property type="match status" value="1"/>
</dbReference>
<dbReference type="GeneID" id="104709220"/>
<dbReference type="PANTHER" id="PTHR31900:SF25">
    <property type="entry name" value="FBD DOMAIN-CONTAINING PROTEIN"/>
    <property type="match status" value="1"/>
</dbReference>
<organism evidence="2 3">
    <name type="scientific">Camelina sativa</name>
    <name type="common">False flax</name>
    <name type="synonym">Myagrum sativum</name>
    <dbReference type="NCBI Taxonomy" id="90675"/>
    <lineage>
        <taxon>Eukaryota</taxon>
        <taxon>Viridiplantae</taxon>
        <taxon>Streptophyta</taxon>
        <taxon>Embryophyta</taxon>
        <taxon>Tracheophyta</taxon>
        <taxon>Spermatophyta</taxon>
        <taxon>Magnoliopsida</taxon>
        <taxon>eudicotyledons</taxon>
        <taxon>Gunneridae</taxon>
        <taxon>Pentapetalae</taxon>
        <taxon>rosids</taxon>
        <taxon>malvids</taxon>
        <taxon>Brassicales</taxon>
        <taxon>Brassicaceae</taxon>
        <taxon>Camelineae</taxon>
        <taxon>Camelina</taxon>
    </lineage>
</organism>
<proteinExistence type="predicted"/>
<dbReference type="Proteomes" id="UP000694864">
    <property type="component" value="Chromosome 8"/>
</dbReference>
<dbReference type="Gene3D" id="3.80.10.10">
    <property type="entry name" value="Ribonuclease Inhibitor"/>
    <property type="match status" value="1"/>
</dbReference>
<sequence>MERGVGRSSGEDRISSLPEELLWLILDSFTLKDVVRTSVLSSRWRYFWLRVPRLELNISDFPNYDTCVSFLDKFQNGSNLSEFKLNVVRHVLGFKESVFEPCLSRVLKHKIQRFEVVNRMYWIQLIPLTLSVCEALVCIRLHMVRLNDFGSLSLPCLKIMHLEYVQFPTNDAVVMLVSCSPVLEELVIISNRTTDDVGDIRVYSKSLKSLSLTLCGSISNVPYGEAVVIDAPRLKYLSLNGCHCRNCKITNMGASIKVDIDVTFDSTDNNLWQRSIVHNFFNNFSCAGEMIISWDTLMCIQINRDFNPLPKFHDMSRLCVSMPSEASPKLVPSVLESCPNLKYLTMKLLPYSIEEEKSGPPPAVLPRCLVSSLESVDIESPITRKATELKLVRYFLENSATLKKLALRLDHERTRNKHKRGVLKQLFEIPRRSNLCQFVILKTTH</sequence>
<evidence type="ECO:0000259" key="1">
    <source>
        <dbReference type="PROSITE" id="PS50181"/>
    </source>
</evidence>
<reference evidence="2" key="1">
    <citation type="journal article" date="2014" name="Nat. Commun.">
        <title>The emerging biofuel crop Camelina sativa retains a highly undifferentiated hexaploid genome structure.</title>
        <authorList>
            <person name="Kagale S."/>
            <person name="Koh C."/>
            <person name="Nixon J."/>
            <person name="Bollina V."/>
            <person name="Clarke W.E."/>
            <person name="Tuteja R."/>
            <person name="Spillane C."/>
            <person name="Robinson S.J."/>
            <person name="Links M.G."/>
            <person name="Clarke C."/>
            <person name="Higgins E.E."/>
            <person name="Huebert T."/>
            <person name="Sharpe A.G."/>
            <person name="Parkin I.A."/>
        </authorList>
    </citation>
    <scope>NUCLEOTIDE SEQUENCE [LARGE SCALE GENOMIC DNA]</scope>
    <source>
        <strain evidence="2">cv. DH55</strain>
    </source>
</reference>
<feature type="domain" description="F-box" evidence="1">
    <location>
        <begin position="11"/>
        <end position="45"/>
    </location>
</feature>
<dbReference type="InterPro" id="IPR050232">
    <property type="entry name" value="FBL13/AtMIF1-like"/>
</dbReference>
<dbReference type="InterPro" id="IPR055411">
    <property type="entry name" value="LRR_FXL15/At3g58940/PEG3-like"/>
</dbReference>
<dbReference type="SUPFAM" id="SSF81383">
    <property type="entry name" value="F-box domain"/>
    <property type="match status" value="1"/>
</dbReference>
<reference evidence="3" key="2">
    <citation type="submission" date="2025-08" db="UniProtKB">
        <authorList>
            <consortium name="RefSeq"/>
        </authorList>
    </citation>
    <scope>IDENTIFICATION</scope>
    <source>
        <tissue evidence="3">Leaf</tissue>
    </source>
</reference>